<sequence length="144" mass="15494">MEPSQPCTVFRNRQEKSRVSSSSPQWRAIDIQGKPDDVREATITSSGGGRSRPNNGIGLLRINQNAHQISAVGNLNATGTNSVGDPEQVIKMLLGKMTLIDPGADRCDMAQKPCILLADGMAGETSQNTKTLDFRTVISGRREG</sequence>
<evidence type="ECO:0000256" key="1">
    <source>
        <dbReference type="SAM" id="MobiDB-lite"/>
    </source>
</evidence>
<gene>
    <name evidence="2" type="ORF">AGR7C_Lc130013</name>
</gene>
<evidence type="ECO:0000313" key="2">
    <source>
        <dbReference type="EMBL" id="CUX47864.1"/>
    </source>
</evidence>
<proteinExistence type="predicted"/>
<evidence type="ECO:0000313" key="3">
    <source>
        <dbReference type="Proteomes" id="UP000191987"/>
    </source>
</evidence>
<protein>
    <submittedName>
        <fullName evidence="2">Uncharacterized protein</fullName>
    </submittedName>
</protein>
<accession>A0A1S7R6S6</accession>
<organism evidence="2 3">
    <name type="scientific">Agrobacterium deltaense Zutra 3/1</name>
    <dbReference type="NCBI Taxonomy" id="1183427"/>
    <lineage>
        <taxon>Bacteria</taxon>
        <taxon>Pseudomonadati</taxon>
        <taxon>Pseudomonadota</taxon>
        <taxon>Alphaproteobacteria</taxon>
        <taxon>Hyphomicrobiales</taxon>
        <taxon>Rhizobiaceae</taxon>
        <taxon>Rhizobium/Agrobacterium group</taxon>
        <taxon>Agrobacterium</taxon>
    </lineage>
</organism>
<name>A0A1S7R6S6_9HYPH</name>
<dbReference type="AlphaFoldDB" id="A0A1S7R6S6"/>
<dbReference type="Proteomes" id="UP000191987">
    <property type="component" value="Unassembled WGS sequence"/>
</dbReference>
<dbReference type="EMBL" id="FBWG01000031">
    <property type="protein sequence ID" value="CUX47864.1"/>
    <property type="molecule type" value="Genomic_DNA"/>
</dbReference>
<feature type="region of interest" description="Disordered" evidence="1">
    <location>
        <begin position="1"/>
        <end position="56"/>
    </location>
</feature>
<reference evidence="2 3" key="1">
    <citation type="submission" date="2016-01" db="EMBL/GenBank/DDBJ databases">
        <authorList>
            <person name="Oliw E.H."/>
        </authorList>
    </citation>
    <scope>NUCLEOTIDE SEQUENCE [LARGE SCALE GENOMIC DNA]</scope>
    <source>
        <strain evidence="2 3">Zutra 3-1</strain>
    </source>
</reference>